<protein>
    <recommendedName>
        <fullName evidence="4">Aminoglycoside-2''-adenylyltransferase</fullName>
    </recommendedName>
</protein>
<dbReference type="RefSeq" id="WP_343963723.1">
    <property type="nucleotide sequence ID" value="NZ_BAAAHK010000001.1"/>
</dbReference>
<dbReference type="Gene3D" id="3.30.460.40">
    <property type="match status" value="1"/>
</dbReference>
<proteinExistence type="predicted"/>
<reference evidence="3" key="1">
    <citation type="journal article" date="2019" name="Int. J. Syst. Evol. Microbiol.">
        <title>The Global Catalogue of Microorganisms (GCM) 10K type strain sequencing project: providing services to taxonomists for standard genome sequencing and annotation.</title>
        <authorList>
            <consortium name="The Broad Institute Genomics Platform"/>
            <consortium name="The Broad Institute Genome Sequencing Center for Infectious Disease"/>
            <person name="Wu L."/>
            <person name="Ma J."/>
        </authorList>
    </citation>
    <scope>NUCLEOTIDE SEQUENCE [LARGE SCALE GENOMIC DNA]</scope>
    <source>
        <strain evidence="3">JCM 10977</strain>
    </source>
</reference>
<evidence type="ECO:0008006" key="4">
    <source>
        <dbReference type="Google" id="ProtNLM"/>
    </source>
</evidence>
<accession>A0ABP3ZN30</accession>
<organism evidence="2 3">
    <name type="scientific">Kribbella koreensis</name>
    <dbReference type="NCBI Taxonomy" id="57909"/>
    <lineage>
        <taxon>Bacteria</taxon>
        <taxon>Bacillati</taxon>
        <taxon>Actinomycetota</taxon>
        <taxon>Actinomycetes</taxon>
        <taxon>Propionibacteriales</taxon>
        <taxon>Kribbellaceae</taxon>
        <taxon>Kribbella</taxon>
    </lineage>
</organism>
<feature type="region of interest" description="Disordered" evidence="1">
    <location>
        <begin position="224"/>
        <end position="245"/>
    </location>
</feature>
<evidence type="ECO:0000313" key="3">
    <source>
        <dbReference type="Proteomes" id="UP001500542"/>
    </source>
</evidence>
<keyword evidence="3" id="KW-1185">Reference proteome</keyword>
<evidence type="ECO:0000313" key="2">
    <source>
        <dbReference type="EMBL" id="GAA0923649.1"/>
    </source>
</evidence>
<dbReference type="Pfam" id="PF10706">
    <property type="entry name" value="Aminoglyc_resit"/>
    <property type="match status" value="1"/>
</dbReference>
<dbReference type="Proteomes" id="UP001500542">
    <property type="component" value="Unassembled WGS sequence"/>
</dbReference>
<sequence length="245" mass="27815">MEQRYWYADGLEPEELAFQRLYGPVEPATREEAAEFFGGLGLDWWVAGGWAVEAFTGVSRPHDDLDVSFWRRHVPELVNYADGRYHVWSAGSRAIFPISPDRPEMPDNADQVWLREHALAPWKYDVVLNPDRDGRWIFRRDPSLDYALDEVTWIADDGIRYMNPEMALAYKAKGDRPKDRADLAAASRCSERPDVPGWPRWSIICTPITPGWSRSAAGEQKIAGLAGNKRRSSGTSGQDLPLRVL</sequence>
<dbReference type="InterPro" id="IPR019646">
    <property type="entry name" value="Aminoglyc_AdlTrfase"/>
</dbReference>
<gene>
    <name evidence="2" type="ORF">GCM10009554_01910</name>
</gene>
<evidence type="ECO:0000256" key="1">
    <source>
        <dbReference type="SAM" id="MobiDB-lite"/>
    </source>
</evidence>
<comment type="caution">
    <text evidence="2">The sequence shown here is derived from an EMBL/GenBank/DDBJ whole genome shotgun (WGS) entry which is preliminary data.</text>
</comment>
<name>A0ABP3ZN30_9ACTN</name>
<dbReference type="EMBL" id="BAAAHK010000001">
    <property type="protein sequence ID" value="GAA0923649.1"/>
    <property type="molecule type" value="Genomic_DNA"/>
</dbReference>